<proteinExistence type="predicted"/>
<gene>
    <name evidence="2" type="ORF">OJAV_G00167550</name>
</gene>
<feature type="compositionally biased region" description="Basic and acidic residues" evidence="1">
    <location>
        <begin position="73"/>
        <end position="92"/>
    </location>
</feature>
<evidence type="ECO:0000313" key="2">
    <source>
        <dbReference type="EMBL" id="RVE61122.1"/>
    </source>
</evidence>
<evidence type="ECO:0000256" key="1">
    <source>
        <dbReference type="SAM" id="MobiDB-lite"/>
    </source>
</evidence>
<sequence>MTQCAAAPPETPPSFTCVRPAASQTFFDELPRECGRVLNASSKTDVVAVLQRHQRRSLEQEVEQLIRQRPGRKQSDDGGGARDHLLTPEAHSRMYVQQLQL</sequence>
<keyword evidence="3" id="KW-1185">Reference proteome</keyword>
<dbReference type="EMBL" id="CM012453">
    <property type="protein sequence ID" value="RVE61122.1"/>
    <property type="molecule type" value="Genomic_DNA"/>
</dbReference>
<accession>A0A3S2NWR8</accession>
<protein>
    <submittedName>
        <fullName evidence="2">Uncharacterized protein</fullName>
    </submittedName>
</protein>
<reference evidence="2 3" key="2">
    <citation type="submission" date="2019-01" db="EMBL/GenBank/DDBJ databases">
        <title>A chromosome length genome reference of the Java medaka (oryzias javanicus).</title>
        <authorList>
            <person name="Herpin A."/>
            <person name="Takehana Y."/>
            <person name="Naruse K."/>
            <person name="Ansai S."/>
            <person name="Kawaguchi M."/>
        </authorList>
    </citation>
    <scope>NUCLEOTIDE SEQUENCE [LARGE SCALE GENOMIC DNA]</scope>
    <source>
        <strain evidence="2">RS831</strain>
        <tissue evidence="2">Whole body</tissue>
    </source>
</reference>
<evidence type="ECO:0000313" key="3">
    <source>
        <dbReference type="Proteomes" id="UP000283210"/>
    </source>
</evidence>
<name>A0A3S2NWR8_ORYJA</name>
<reference evidence="2 3" key="1">
    <citation type="submission" date="2018-11" db="EMBL/GenBank/DDBJ databases">
        <authorList>
            <person name="Lopez-Roques C."/>
            <person name="Donnadieu C."/>
            <person name="Bouchez O."/>
            <person name="Klopp C."/>
            <person name="Cabau C."/>
            <person name="Zahm M."/>
        </authorList>
    </citation>
    <scope>NUCLEOTIDE SEQUENCE [LARGE SCALE GENOMIC DNA]</scope>
    <source>
        <strain evidence="2">RS831</strain>
        <tissue evidence="2">Whole body</tissue>
    </source>
</reference>
<feature type="region of interest" description="Disordered" evidence="1">
    <location>
        <begin position="66"/>
        <end position="101"/>
    </location>
</feature>
<organism evidence="2 3">
    <name type="scientific">Oryzias javanicus</name>
    <name type="common">Javanese ricefish</name>
    <name type="synonym">Aplocheilus javanicus</name>
    <dbReference type="NCBI Taxonomy" id="123683"/>
    <lineage>
        <taxon>Eukaryota</taxon>
        <taxon>Metazoa</taxon>
        <taxon>Chordata</taxon>
        <taxon>Craniata</taxon>
        <taxon>Vertebrata</taxon>
        <taxon>Euteleostomi</taxon>
        <taxon>Actinopterygii</taxon>
        <taxon>Neopterygii</taxon>
        <taxon>Teleostei</taxon>
        <taxon>Neoteleostei</taxon>
        <taxon>Acanthomorphata</taxon>
        <taxon>Ovalentaria</taxon>
        <taxon>Atherinomorphae</taxon>
        <taxon>Beloniformes</taxon>
        <taxon>Adrianichthyidae</taxon>
        <taxon>Oryziinae</taxon>
        <taxon>Oryzias</taxon>
    </lineage>
</organism>
<dbReference type="Proteomes" id="UP000283210">
    <property type="component" value="Chromosome 17"/>
</dbReference>
<dbReference type="AlphaFoldDB" id="A0A3S2NWR8"/>